<evidence type="ECO:0000313" key="4">
    <source>
        <dbReference type="Proteomes" id="UP001642360"/>
    </source>
</evidence>
<evidence type="ECO:0000256" key="1">
    <source>
        <dbReference type="SAM" id="MobiDB-lite"/>
    </source>
</evidence>
<sequence>MAAVVRLQIFVSDFMTVFVLLTAVFLMLIDWALLHYDYLGICAETANRSMYAQWSEVYSSQAVGGHIGQMTLTSTVDSSVMNSLGQRKQAGSIHDIMNRRLKNRERQRRYRARKRREADIKKAGIGSQSTPLQVEIQVNSTSHDGVTRIHCQRDWKKDARRAHVVHEQEIKSSDPASLEPTSVSGSEAPFLPSRFGADPPSSSETPRTTLSKRHWKAEARNKKS</sequence>
<keyword evidence="2" id="KW-0812">Transmembrane</keyword>
<gene>
    <name evidence="3" type="ORF">ILEXP_LOCUS42265</name>
</gene>
<feature type="compositionally biased region" description="Polar residues" evidence="1">
    <location>
        <begin position="200"/>
        <end position="209"/>
    </location>
</feature>
<feature type="transmembrane region" description="Helical" evidence="2">
    <location>
        <begin position="14"/>
        <end position="34"/>
    </location>
</feature>
<feature type="region of interest" description="Disordered" evidence="1">
    <location>
        <begin position="166"/>
        <end position="224"/>
    </location>
</feature>
<proteinExistence type="predicted"/>
<comment type="caution">
    <text evidence="3">The sequence shown here is derived from an EMBL/GenBank/DDBJ whole genome shotgun (WGS) entry which is preliminary data.</text>
</comment>
<evidence type="ECO:0000313" key="3">
    <source>
        <dbReference type="EMBL" id="CAK9172616.1"/>
    </source>
</evidence>
<reference evidence="3 4" key="1">
    <citation type="submission" date="2024-02" db="EMBL/GenBank/DDBJ databases">
        <authorList>
            <person name="Vignale AGUSTIN F."/>
            <person name="Sosa J E."/>
            <person name="Modenutti C."/>
        </authorList>
    </citation>
    <scope>NUCLEOTIDE SEQUENCE [LARGE SCALE GENOMIC DNA]</scope>
</reference>
<keyword evidence="4" id="KW-1185">Reference proteome</keyword>
<keyword evidence="2" id="KW-1133">Transmembrane helix</keyword>
<name>A0ABC8TUP1_9AQUA</name>
<dbReference type="Proteomes" id="UP001642360">
    <property type="component" value="Unassembled WGS sequence"/>
</dbReference>
<feature type="region of interest" description="Disordered" evidence="1">
    <location>
        <begin position="106"/>
        <end position="128"/>
    </location>
</feature>
<organism evidence="3 4">
    <name type="scientific">Ilex paraguariensis</name>
    <name type="common">yerba mate</name>
    <dbReference type="NCBI Taxonomy" id="185542"/>
    <lineage>
        <taxon>Eukaryota</taxon>
        <taxon>Viridiplantae</taxon>
        <taxon>Streptophyta</taxon>
        <taxon>Embryophyta</taxon>
        <taxon>Tracheophyta</taxon>
        <taxon>Spermatophyta</taxon>
        <taxon>Magnoliopsida</taxon>
        <taxon>eudicotyledons</taxon>
        <taxon>Gunneridae</taxon>
        <taxon>Pentapetalae</taxon>
        <taxon>asterids</taxon>
        <taxon>campanulids</taxon>
        <taxon>Aquifoliales</taxon>
        <taxon>Aquifoliaceae</taxon>
        <taxon>Ilex</taxon>
    </lineage>
</organism>
<protein>
    <recommendedName>
        <fullName evidence="5">BZIP domain-containing protein</fullName>
    </recommendedName>
</protein>
<feature type="compositionally biased region" description="Basic residues" evidence="1">
    <location>
        <begin position="106"/>
        <end position="115"/>
    </location>
</feature>
<dbReference type="EMBL" id="CAUOFW020006033">
    <property type="protein sequence ID" value="CAK9172616.1"/>
    <property type="molecule type" value="Genomic_DNA"/>
</dbReference>
<evidence type="ECO:0008006" key="5">
    <source>
        <dbReference type="Google" id="ProtNLM"/>
    </source>
</evidence>
<evidence type="ECO:0000256" key="2">
    <source>
        <dbReference type="SAM" id="Phobius"/>
    </source>
</evidence>
<keyword evidence="2" id="KW-0472">Membrane</keyword>
<accession>A0ABC8TUP1</accession>
<dbReference type="AlphaFoldDB" id="A0ABC8TUP1"/>